<evidence type="ECO:0008006" key="3">
    <source>
        <dbReference type="Google" id="ProtNLM"/>
    </source>
</evidence>
<accession>A0A518INH5</accession>
<proteinExistence type="predicted"/>
<sequence length="493" mass="54043">MNRFPTTRREFLSRASGGFAATALAGLCGDLQAASDDPLAPRSGHHAAKAERVIFLYSTGGTSHVDSFNHRPQLIADHGKSITASRWLNKSGDFKRFLIKPRYAFKQYGESGTWVSELFPHLGSVIDDVCVLNAMHCESDGHDKATLAAHTGSAQFARPSAGSWVSYGLGTVNQNLPSFMVLAPAAPYAGAQTWASDFLPACHQGTHVIPGSEPLPNIRPQDTDDALQQMELALRRNLNQTHLQQRAADQALDARIRSFETAFGMQREAPEAFDLSDETQATLELYGTERDATAGFGWQCLVARRLAERGVRFLELIDVGSNSNWDSHGNMGDHQRLAKAIDKPIAGLLTDLKQRGMLESTLVVWTTEFGRTPFHQNANHAGREHHNLCFSSWMAGGGVKGGIVHGHSDEYGIRTAEDAVHTHDLHATMLHLLGLDHERLTYRHAGRDYRLTDVHGRVVQEILTYVAVSSFCQSCKHCEQALGGTTATASVWS</sequence>
<keyword evidence="2" id="KW-1185">Reference proteome</keyword>
<dbReference type="SUPFAM" id="SSF53649">
    <property type="entry name" value="Alkaline phosphatase-like"/>
    <property type="match status" value="1"/>
</dbReference>
<dbReference type="InterPro" id="IPR017850">
    <property type="entry name" value="Alkaline_phosphatase_core_sf"/>
</dbReference>
<dbReference type="Proteomes" id="UP000316770">
    <property type="component" value="Chromosome"/>
</dbReference>
<dbReference type="InterPro" id="IPR006311">
    <property type="entry name" value="TAT_signal"/>
</dbReference>
<dbReference type="InterPro" id="IPR010869">
    <property type="entry name" value="DUF1501"/>
</dbReference>
<dbReference type="PANTHER" id="PTHR43737">
    <property type="entry name" value="BLL7424 PROTEIN"/>
    <property type="match status" value="1"/>
</dbReference>
<dbReference type="PANTHER" id="PTHR43737:SF1">
    <property type="entry name" value="DUF1501 DOMAIN-CONTAINING PROTEIN"/>
    <property type="match status" value="1"/>
</dbReference>
<dbReference type="RefSeq" id="WP_145282244.1">
    <property type="nucleotide sequence ID" value="NZ_CP036318.1"/>
</dbReference>
<dbReference type="Gene3D" id="3.40.720.10">
    <property type="entry name" value="Alkaline Phosphatase, subunit A"/>
    <property type="match status" value="1"/>
</dbReference>
<dbReference type="AlphaFoldDB" id="A0A518INH5"/>
<organism evidence="1 2">
    <name type="scientific">Rosistilla oblonga</name>
    <dbReference type="NCBI Taxonomy" id="2527990"/>
    <lineage>
        <taxon>Bacteria</taxon>
        <taxon>Pseudomonadati</taxon>
        <taxon>Planctomycetota</taxon>
        <taxon>Planctomycetia</taxon>
        <taxon>Pirellulales</taxon>
        <taxon>Pirellulaceae</taxon>
        <taxon>Rosistilla</taxon>
    </lineage>
</organism>
<dbReference type="EMBL" id="CP036318">
    <property type="protein sequence ID" value="QDV54636.1"/>
    <property type="molecule type" value="Genomic_DNA"/>
</dbReference>
<dbReference type="PROSITE" id="PS51318">
    <property type="entry name" value="TAT"/>
    <property type="match status" value="1"/>
</dbReference>
<evidence type="ECO:0000313" key="1">
    <source>
        <dbReference type="EMBL" id="QDV54636.1"/>
    </source>
</evidence>
<evidence type="ECO:0000313" key="2">
    <source>
        <dbReference type="Proteomes" id="UP000316770"/>
    </source>
</evidence>
<name>A0A518INH5_9BACT</name>
<dbReference type="Pfam" id="PF07394">
    <property type="entry name" value="DUF1501"/>
    <property type="match status" value="1"/>
</dbReference>
<gene>
    <name evidence="1" type="ORF">Mal33_05910</name>
</gene>
<reference evidence="1 2" key="1">
    <citation type="submission" date="2019-02" db="EMBL/GenBank/DDBJ databases">
        <title>Deep-cultivation of Planctomycetes and their phenomic and genomic characterization uncovers novel biology.</title>
        <authorList>
            <person name="Wiegand S."/>
            <person name="Jogler M."/>
            <person name="Boedeker C."/>
            <person name="Pinto D."/>
            <person name="Vollmers J."/>
            <person name="Rivas-Marin E."/>
            <person name="Kohn T."/>
            <person name="Peeters S.H."/>
            <person name="Heuer A."/>
            <person name="Rast P."/>
            <person name="Oberbeckmann S."/>
            <person name="Bunk B."/>
            <person name="Jeske O."/>
            <person name="Meyerdierks A."/>
            <person name="Storesund J.E."/>
            <person name="Kallscheuer N."/>
            <person name="Luecker S."/>
            <person name="Lage O.M."/>
            <person name="Pohl T."/>
            <person name="Merkel B.J."/>
            <person name="Hornburger P."/>
            <person name="Mueller R.-W."/>
            <person name="Bruemmer F."/>
            <person name="Labrenz M."/>
            <person name="Spormann A.M."/>
            <person name="Op den Camp H."/>
            <person name="Overmann J."/>
            <person name="Amann R."/>
            <person name="Jetten M.S.M."/>
            <person name="Mascher T."/>
            <person name="Medema M.H."/>
            <person name="Devos D.P."/>
            <person name="Kaster A.-K."/>
            <person name="Ovreas L."/>
            <person name="Rohde M."/>
            <person name="Galperin M.Y."/>
            <person name="Jogler C."/>
        </authorList>
    </citation>
    <scope>NUCLEOTIDE SEQUENCE [LARGE SCALE GENOMIC DNA]</scope>
    <source>
        <strain evidence="1 2">Mal33</strain>
    </source>
</reference>
<protein>
    <recommendedName>
        <fullName evidence="3">Sulfatase</fullName>
    </recommendedName>
</protein>